<feature type="site" description="Electron transfer via tryptophanyl radical" evidence="4">
    <location>
        <position position="103"/>
    </location>
</feature>
<evidence type="ECO:0000256" key="4">
    <source>
        <dbReference type="PIRSR" id="PIRSR602081-2"/>
    </source>
</evidence>
<dbReference type="GO" id="GO:0032922">
    <property type="term" value="P:circadian regulation of gene expression"/>
    <property type="evidence" value="ECO:0007669"/>
    <property type="project" value="TreeGrafter"/>
</dbReference>
<protein>
    <submittedName>
        <fullName evidence="6">Deoxyribodipyrimidine photo-lyase</fullName>
        <ecNumber evidence="6">4.1.99.3</ecNumber>
    </submittedName>
</protein>
<dbReference type="GO" id="GO:0003677">
    <property type="term" value="F:DNA binding"/>
    <property type="evidence" value="ECO:0007669"/>
    <property type="project" value="TreeGrafter"/>
</dbReference>
<dbReference type="SUPFAM" id="SSF48173">
    <property type="entry name" value="Cryptochrome/photolyase FAD-binding domain"/>
    <property type="match status" value="1"/>
</dbReference>
<dbReference type="RefSeq" id="WP_112379596.1">
    <property type="nucleotide sequence ID" value="NZ_CP030104.1"/>
</dbReference>
<accession>A0A2Z4LWU7</accession>
<dbReference type="OrthoDB" id="9772484at2"/>
<feature type="site" description="Electron transfer via tryptophanyl radical" evidence="4">
    <location>
        <position position="175"/>
    </location>
</feature>
<proteinExistence type="predicted"/>
<feature type="binding site" evidence="3">
    <location>
        <begin position="165"/>
        <end position="167"/>
    </location>
    <ligand>
        <name>FAD</name>
        <dbReference type="ChEBI" id="CHEBI:57692"/>
    </ligand>
</feature>
<dbReference type="GO" id="GO:0043153">
    <property type="term" value="P:entrainment of circadian clock by photoperiod"/>
    <property type="evidence" value="ECO:0007669"/>
    <property type="project" value="TreeGrafter"/>
</dbReference>
<comment type="cofactor">
    <cofactor evidence="3">
        <name>FAD</name>
        <dbReference type="ChEBI" id="CHEBI:57692"/>
    </cofactor>
    <text evidence="3">Binds 1 FAD per subunit.</text>
</comment>
<dbReference type="InterPro" id="IPR005101">
    <property type="entry name" value="Cryptochr/Photolyase_FAD-bd"/>
</dbReference>
<dbReference type="GO" id="GO:0003904">
    <property type="term" value="F:deoxyribodipyrimidine photo-lyase activity"/>
    <property type="evidence" value="ECO:0007669"/>
    <property type="project" value="UniProtKB-EC"/>
</dbReference>
<dbReference type="EMBL" id="CP030104">
    <property type="protein sequence ID" value="AWX46302.1"/>
    <property type="molecule type" value="Genomic_DNA"/>
</dbReference>
<keyword evidence="1 3" id="KW-0285">Flavoprotein</keyword>
<evidence type="ECO:0000256" key="1">
    <source>
        <dbReference type="ARBA" id="ARBA00022630"/>
    </source>
</evidence>
<name>A0A2Z4LWU7_9FLAO</name>
<feature type="domain" description="Cryptochrome/DNA photolyase FAD-binding" evidence="5">
    <location>
        <begin position="68"/>
        <end position="191"/>
    </location>
</feature>
<sequence>MLPFPVSFDEILNRVDLVDPVAYGSSRNYIDGAVSYLSPYISRGVISTKFVMSKILERGHHTYKVEKFIQELAWRDYWQQVWIAKGNEINTDLKHQQTPIANWSIPKSIVEATTGIIAIDNSIQQLYETGYMHNHLRMYVASIACNVAQSHWKAPAQWLYYHLLDGDWASNALSWQWVAGANSNKKYYANQENINTYCRTNQKNTFLDVSYETFNTSMEIPGRLKETESLNLKTELPEMEPLSIDENLPAYIYNFYNLDSEWKKDTSANRVLLLEPSHFKNYPVSKKSIDFVLATSKNIKNIQIYVGEFKELVASHNLKDIHFKEHPLNAHYKGTEEPRDWMFKVEGYFPSFFGFWKKCKKQLKY</sequence>
<reference evidence="6 7" key="1">
    <citation type="submission" date="2018-06" db="EMBL/GenBank/DDBJ databases">
        <title>Spongiibacterium sp. HME9304 Genome sequencing and assembly.</title>
        <authorList>
            <person name="Kang H."/>
            <person name="Kim H."/>
            <person name="Joh K."/>
        </authorList>
    </citation>
    <scope>NUCLEOTIDE SEQUENCE [LARGE SCALE GENOMIC DNA]</scope>
    <source>
        <strain evidence="6 7">HME9304</strain>
    </source>
</reference>
<keyword evidence="2 3" id="KW-0274">FAD</keyword>
<dbReference type="EC" id="4.1.99.3" evidence="6"/>
<feature type="binding site" evidence="3">
    <location>
        <position position="23"/>
    </location>
    <ligand>
        <name>FAD</name>
        <dbReference type="ChEBI" id="CHEBI:57692"/>
    </ligand>
</feature>
<keyword evidence="7" id="KW-1185">Reference proteome</keyword>
<dbReference type="GO" id="GO:0071949">
    <property type="term" value="F:FAD binding"/>
    <property type="evidence" value="ECO:0007669"/>
    <property type="project" value="TreeGrafter"/>
</dbReference>
<dbReference type="InterPro" id="IPR036134">
    <property type="entry name" value="Crypto/Photolyase_FAD-like_sf"/>
</dbReference>
<evidence type="ECO:0000256" key="2">
    <source>
        <dbReference type="ARBA" id="ARBA00022827"/>
    </source>
</evidence>
<dbReference type="InterPro" id="IPR002081">
    <property type="entry name" value="Cryptochrome/DNA_photolyase_1"/>
</dbReference>
<organism evidence="6 7">
    <name type="scientific">Flagellimonas maritima</name>
    <dbReference type="NCBI Taxonomy" id="1383885"/>
    <lineage>
        <taxon>Bacteria</taxon>
        <taxon>Pseudomonadati</taxon>
        <taxon>Bacteroidota</taxon>
        <taxon>Flavobacteriia</taxon>
        <taxon>Flavobacteriales</taxon>
        <taxon>Flavobacteriaceae</taxon>
        <taxon>Flagellimonas</taxon>
    </lineage>
</organism>
<feature type="binding site" evidence="3">
    <location>
        <position position="68"/>
    </location>
    <ligand>
        <name>FAD</name>
        <dbReference type="ChEBI" id="CHEBI:57692"/>
    </ligand>
</feature>
<dbReference type="KEGG" id="spon:HME9304_03335"/>
<dbReference type="Gene3D" id="1.25.40.80">
    <property type="match status" value="1"/>
</dbReference>
<gene>
    <name evidence="6" type="ORF">HME9304_03335</name>
</gene>
<dbReference type="PANTHER" id="PTHR11455">
    <property type="entry name" value="CRYPTOCHROME"/>
    <property type="match status" value="1"/>
</dbReference>
<keyword evidence="6" id="KW-0456">Lyase</keyword>
<feature type="site" description="Electron transfer via tryptophanyl radical" evidence="4">
    <location>
        <position position="152"/>
    </location>
</feature>
<dbReference type="Pfam" id="PF03441">
    <property type="entry name" value="FAD_binding_7"/>
    <property type="match status" value="1"/>
</dbReference>
<dbReference type="Proteomes" id="UP000248536">
    <property type="component" value="Chromosome"/>
</dbReference>
<dbReference type="Gene3D" id="1.10.579.10">
    <property type="entry name" value="DNA Cyclobutane Dipyrimidine Photolyase, subunit A, domain 3"/>
    <property type="match status" value="1"/>
</dbReference>
<dbReference type="GO" id="GO:0005737">
    <property type="term" value="C:cytoplasm"/>
    <property type="evidence" value="ECO:0007669"/>
    <property type="project" value="TreeGrafter"/>
</dbReference>
<dbReference type="AlphaFoldDB" id="A0A2Z4LWU7"/>
<dbReference type="PANTHER" id="PTHR11455:SF18">
    <property type="entry name" value="SI:CH1073-390K14.1"/>
    <property type="match status" value="1"/>
</dbReference>
<evidence type="ECO:0000256" key="3">
    <source>
        <dbReference type="PIRSR" id="PIRSR602081-1"/>
    </source>
</evidence>
<evidence type="ECO:0000313" key="7">
    <source>
        <dbReference type="Proteomes" id="UP000248536"/>
    </source>
</evidence>
<evidence type="ECO:0000313" key="6">
    <source>
        <dbReference type="EMBL" id="AWX46302.1"/>
    </source>
</evidence>
<evidence type="ECO:0000259" key="5">
    <source>
        <dbReference type="Pfam" id="PF03441"/>
    </source>
</evidence>